<name>A0AAW1PJY9_9CHLO</name>
<evidence type="ECO:0000313" key="1">
    <source>
        <dbReference type="EMBL" id="KAK9808332.1"/>
    </source>
</evidence>
<sequence length="268" mass="29994">MPHVEFGPAQCCLGDCNRNLLPALEWRFTDLAEGFCTGRLAASHRDRLETHCIAFLQPDAQKFQDAVDAILMRYICRHQQEAMPQMSLWQQYWVSVDRPQEVRAFALQDWQARSQQASFKVFCDAQPCAPQQRLPASSCAIEIALLGAVKITADKVVGFLIGSLPPCFGATETPEPMWFSMPEDMKDQVTAIDICRQRLEGVSPTLAGSAGRLDWRDHIAVKLEHYCRVFLQPDAPSFEDVVRDVPAADYRPGSYLSIQAAFARSGAD</sequence>
<comment type="caution">
    <text evidence="1">The sequence shown here is derived from an EMBL/GenBank/DDBJ whole genome shotgun (WGS) entry which is preliminary data.</text>
</comment>
<gene>
    <name evidence="1" type="ORF">WJX73_002831</name>
</gene>
<dbReference type="AlphaFoldDB" id="A0AAW1PJY9"/>
<reference evidence="1 2" key="1">
    <citation type="journal article" date="2024" name="Nat. Commun.">
        <title>Phylogenomics reveals the evolutionary origins of lichenization in chlorophyte algae.</title>
        <authorList>
            <person name="Puginier C."/>
            <person name="Libourel C."/>
            <person name="Otte J."/>
            <person name="Skaloud P."/>
            <person name="Haon M."/>
            <person name="Grisel S."/>
            <person name="Petersen M."/>
            <person name="Berrin J.G."/>
            <person name="Delaux P.M."/>
            <person name="Dal Grande F."/>
            <person name="Keller J."/>
        </authorList>
    </citation>
    <scope>NUCLEOTIDE SEQUENCE [LARGE SCALE GENOMIC DNA]</scope>
    <source>
        <strain evidence="1 2">SAG 2036</strain>
    </source>
</reference>
<dbReference type="EMBL" id="JALJOQ010000024">
    <property type="protein sequence ID" value="KAK9808332.1"/>
    <property type="molecule type" value="Genomic_DNA"/>
</dbReference>
<proteinExistence type="predicted"/>
<dbReference type="Proteomes" id="UP001465755">
    <property type="component" value="Unassembled WGS sequence"/>
</dbReference>
<accession>A0AAW1PJY9</accession>
<keyword evidence="2" id="KW-1185">Reference proteome</keyword>
<organism evidence="1 2">
    <name type="scientific">Symbiochloris irregularis</name>
    <dbReference type="NCBI Taxonomy" id="706552"/>
    <lineage>
        <taxon>Eukaryota</taxon>
        <taxon>Viridiplantae</taxon>
        <taxon>Chlorophyta</taxon>
        <taxon>core chlorophytes</taxon>
        <taxon>Trebouxiophyceae</taxon>
        <taxon>Trebouxiales</taxon>
        <taxon>Trebouxiaceae</taxon>
        <taxon>Symbiochloris</taxon>
    </lineage>
</organism>
<evidence type="ECO:0000313" key="2">
    <source>
        <dbReference type="Proteomes" id="UP001465755"/>
    </source>
</evidence>
<protein>
    <submittedName>
        <fullName evidence="1">Uncharacterized protein</fullName>
    </submittedName>
</protein>